<dbReference type="AlphaFoldDB" id="A0A1Z5HT79"/>
<accession>A0A1Z5HT79</accession>
<evidence type="ECO:0008006" key="3">
    <source>
        <dbReference type="Google" id="ProtNLM"/>
    </source>
</evidence>
<dbReference type="RefSeq" id="WP_088554013.1">
    <property type="nucleotide sequence ID" value="NZ_BDGJ01000090.1"/>
</dbReference>
<reference evidence="2" key="1">
    <citation type="journal article" date="2017" name="Appl. Environ. Microbiol.">
        <title>Genomic analysis of Calderihabitans maritimus KKC1, a thermophilic hydrogenogenic carboxydotrophic bacterium isolated from marine sediment.</title>
        <authorList>
            <person name="Omae K."/>
            <person name="Yoneda Y."/>
            <person name="Fukuyama Y."/>
            <person name="Yoshida T."/>
            <person name="Sako Y."/>
        </authorList>
    </citation>
    <scope>NUCLEOTIDE SEQUENCE [LARGE SCALE GENOMIC DNA]</scope>
    <source>
        <strain evidence="2">KKC1</strain>
    </source>
</reference>
<dbReference type="EMBL" id="BDGJ01000090">
    <property type="protein sequence ID" value="GAW92724.1"/>
    <property type="molecule type" value="Genomic_DNA"/>
</dbReference>
<comment type="caution">
    <text evidence="1">The sequence shown here is derived from an EMBL/GenBank/DDBJ whole genome shotgun (WGS) entry which is preliminary data.</text>
</comment>
<name>A0A1Z5HT79_9FIRM</name>
<keyword evidence="2" id="KW-1185">Reference proteome</keyword>
<sequence>MAWKKYKHILIACSLASLVSFFLVYLASNNFFGTAKLQKPIFTPAAATSQDKGERANERKLLFQEYYAVCEHTITKEKEDIQHLDGLSVNELQQTFSQEEGWTVYEAGDYIILSRQIEDLCPEDAKKRHLGAYGDYVAIIRGPVGIDGGVVSVTDVRIDSLPRPWQQQVREGTLNFGSVEELLEALDSLDEYRSR</sequence>
<proteinExistence type="predicted"/>
<evidence type="ECO:0000313" key="2">
    <source>
        <dbReference type="Proteomes" id="UP000197032"/>
    </source>
</evidence>
<dbReference type="Proteomes" id="UP000197032">
    <property type="component" value="Unassembled WGS sequence"/>
</dbReference>
<protein>
    <recommendedName>
        <fullName evidence="3">Bypass of forespore C C-terminal domain-containing protein</fullName>
    </recommendedName>
</protein>
<organism evidence="1 2">
    <name type="scientific">Calderihabitans maritimus</name>
    <dbReference type="NCBI Taxonomy" id="1246530"/>
    <lineage>
        <taxon>Bacteria</taxon>
        <taxon>Bacillati</taxon>
        <taxon>Bacillota</taxon>
        <taxon>Clostridia</taxon>
        <taxon>Neomoorellales</taxon>
        <taxon>Calderihabitantaceae</taxon>
        <taxon>Calderihabitans</taxon>
    </lineage>
</organism>
<evidence type="ECO:0000313" key="1">
    <source>
        <dbReference type="EMBL" id="GAW92724.1"/>
    </source>
</evidence>
<dbReference type="OrthoDB" id="2081260at2"/>
<gene>
    <name evidence="1" type="ORF">KKC1_18740</name>
</gene>